<accession>A0A3Q8IET4</accession>
<evidence type="ECO:0000256" key="1">
    <source>
        <dbReference type="SAM" id="MobiDB-lite"/>
    </source>
</evidence>
<evidence type="ECO:0000313" key="3">
    <source>
        <dbReference type="Proteomes" id="UP000274082"/>
    </source>
</evidence>
<dbReference type="Proteomes" id="UP000274082">
    <property type="component" value="Chromosome 30"/>
</dbReference>
<feature type="region of interest" description="Disordered" evidence="1">
    <location>
        <begin position="884"/>
        <end position="927"/>
    </location>
</feature>
<protein>
    <submittedName>
        <fullName evidence="2">Uncharacterized protein</fullName>
    </submittedName>
</protein>
<evidence type="ECO:0000313" key="2">
    <source>
        <dbReference type="EMBL" id="AYU80984.1"/>
    </source>
</evidence>
<dbReference type="EMBL" id="CP029529">
    <property type="protein sequence ID" value="AYU80984.1"/>
    <property type="molecule type" value="Genomic_DNA"/>
</dbReference>
<dbReference type="VEuPathDB" id="TriTrypDB:LdCL_300023900"/>
<feature type="region of interest" description="Disordered" evidence="1">
    <location>
        <begin position="419"/>
        <end position="459"/>
    </location>
</feature>
<feature type="region of interest" description="Disordered" evidence="1">
    <location>
        <begin position="961"/>
        <end position="992"/>
    </location>
</feature>
<feature type="compositionally biased region" description="Basic and acidic residues" evidence="1">
    <location>
        <begin position="1124"/>
        <end position="1136"/>
    </location>
</feature>
<feature type="region of interest" description="Disordered" evidence="1">
    <location>
        <begin position="766"/>
        <end position="790"/>
    </location>
</feature>
<dbReference type="VEuPathDB" id="TriTrypDB:LdBPK_301860.1"/>
<proteinExistence type="predicted"/>
<dbReference type="AlphaFoldDB" id="A0A3Q8IET4"/>
<feature type="compositionally biased region" description="Polar residues" evidence="1">
    <location>
        <begin position="1154"/>
        <end position="1170"/>
    </location>
</feature>
<feature type="region of interest" description="Disordered" evidence="1">
    <location>
        <begin position="819"/>
        <end position="867"/>
    </location>
</feature>
<keyword evidence="3" id="KW-1185">Reference proteome</keyword>
<feature type="compositionally biased region" description="Low complexity" evidence="1">
    <location>
        <begin position="1178"/>
        <end position="1188"/>
    </location>
</feature>
<organism evidence="2 3">
    <name type="scientific">Leishmania donovani</name>
    <dbReference type="NCBI Taxonomy" id="5661"/>
    <lineage>
        <taxon>Eukaryota</taxon>
        <taxon>Discoba</taxon>
        <taxon>Euglenozoa</taxon>
        <taxon>Kinetoplastea</taxon>
        <taxon>Metakinetoplastina</taxon>
        <taxon>Trypanosomatida</taxon>
        <taxon>Trypanosomatidae</taxon>
        <taxon>Leishmaniinae</taxon>
        <taxon>Leishmania</taxon>
    </lineage>
</organism>
<sequence>MAVSRQCVRISLFQCAPLSDTSVHQARRASQADGKPEAKQPLFRSRSADYRGDVLIPLASIASSSLQSVDQKTETVKLHQLRDGLEGRLSTYCVLHVPASRTRSFVEEHRLSPLSVSLTPPAAGPSAPEDVQLILAADEEQSRSRCEGAPVCLPGEAQFRCCASCSSSVVAEAAAISSKAPTVLGASSVPPEAASNTTSNAPWICINQLQRMMARSSDATSQTPSSSSLQSCFAPPATSLPMRSAEEWMLQQHDSTDVFLTSSEAESVGAVDAEDDGAEGEVEGGACYAAFFSLTMLPAAERAKRLMLSLARSSAPAAGATTSKSPTVFTVRTHHHTLRIGLPLRTSVGEADPSKTLQSPLTLREAIIDRLRLQRRVRVERLLDTKTGAAVLPCESAPTLLAAQVVSLEVECRASLAARSKQEEGLTQRLAPRSPLEAQQQSSSTPTSARAGGPSTETASDLLDHLASLRAHHHGDQYYYDDVDAYGWAERRTLISPSELASESELRLTFTDSRGPSQMPRYSSTRPSTASSGAASSVVSLFADSSNSHRAQRPQDDGLCAVQTGPPDGVGVTGSSAGTELPMSTENGTNLHEQYHNRGSKVSGDQCGSTVFSSMNGEEATAPLSPVQGKLVGLRDSLCDMNDVFIYEDEETVVDVDAVGTGGRGDGISGNQRQERRSSLVWSTPVARGSGAGRMLSDTGFSATPLIYRTSARLSLSPPTSPVAVPGKAATTAMNEQPTQRMIFATSPSSTASLFRSLHSGTSVENEGVTAFGSGDDGDVTSAGEAHDGDVAEQGAGDAIHKFLMSVVRASAASPASASSAMSTTDSSIASAPHSSNMSSSSLARSYHPSTPSCEATPSVRREGAAASSGEMLVAPLSLVDSASASALPSPSPHKTGHAAAPAHPDEQTTLIAPCSTPPPSRRCTSEHEFRSYLHSLNPLATQNGSERASQGAPLVDAQRSTDGWNAQNGEKAVCHGHDGGISSERKRARGRETMALDSTDARPMAVLRGEGEHAVTLFSSSTSAGGIEDDHSTNSSISTPSTTVAIRAVRMRSPIILSPGELSRMALNMAASDAIQIRPSYMKHPLARTVELDLDDASEVSEDMLSHYDYGGYIASYTAPGSDGREDLDRDDGRGHGSRHSSTCRSHMARPTQHCQSMVLQPVSQSSRRQGAAPLVAATTTEEATATMDPAHHLDSTTRRRSLSFPAPGLETWIRLTDDDSGGTESGADHHMLLTQRAIPAHTTRSTSSAESDGGGSASDEDSNERDADHT</sequence>
<feature type="region of interest" description="Disordered" evidence="1">
    <location>
        <begin position="545"/>
        <end position="608"/>
    </location>
</feature>
<name>A0A3Q8IET4_LEIDO</name>
<dbReference type="VEuPathDB" id="TriTrypDB:LDHU3_30.2570"/>
<feature type="region of interest" description="Disordered" evidence="1">
    <location>
        <begin position="1217"/>
        <end position="1272"/>
    </location>
</feature>
<reference evidence="2 3" key="1">
    <citation type="journal article" date="2018" name="Sci. Rep.">
        <title>A complete Leishmania donovani reference genome identifies novel genetic variations associated with virulence.</title>
        <authorList>
            <person name="Lypaczewski P."/>
            <person name="Hoshizaki J."/>
            <person name="Zhang W.-W."/>
            <person name="McCall L.-I."/>
            <person name="Torcivia-Rodriguez J."/>
            <person name="Simonyan V."/>
            <person name="Kaur A."/>
            <person name="Dewar K."/>
            <person name="Matlashewski G."/>
        </authorList>
    </citation>
    <scope>NUCLEOTIDE SEQUENCE [LARGE SCALE GENOMIC DNA]</scope>
    <source>
        <strain evidence="2 3">LdCL</strain>
    </source>
</reference>
<gene>
    <name evidence="2" type="ORF">LdCL_300023900</name>
</gene>
<dbReference type="OrthoDB" id="267653at2759"/>
<feature type="compositionally biased region" description="Polar residues" evidence="1">
    <location>
        <begin position="573"/>
        <end position="592"/>
    </location>
</feature>
<feature type="compositionally biased region" description="Low complexity" evidence="1">
    <location>
        <begin position="819"/>
        <end position="846"/>
    </location>
</feature>
<feature type="region of interest" description="Disordered" evidence="1">
    <location>
        <begin position="1120"/>
        <end position="1204"/>
    </location>
</feature>
<feature type="region of interest" description="Disordered" evidence="1">
    <location>
        <begin position="500"/>
        <end position="532"/>
    </location>
</feature>
<feature type="compositionally biased region" description="Low complexity" evidence="1">
    <location>
        <begin position="520"/>
        <end position="532"/>
    </location>
</feature>